<feature type="domain" description="ImpA N-terminal" evidence="2">
    <location>
        <begin position="9"/>
        <end position="130"/>
    </location>
</feature>
<accession>A0A1H6QT79</accession>
<organism evidence="3 4">
    <name type="scientific">Azotobacter beijerinckii</name>
    <dbReference type="NCBI Taxonomy" id="170623"/>
    <lineage>
        <taxon>Bacteria</taxon>
        <taxon>Pseudomonadati</taxon>
        <taxon>Pseudomonadota</taxon>
        <taxon>Gammaproteobacteria</taxon>
        <taxon>Pseudomonadales</taxon>
        <taxon>Pseudomonadaceae</taxon>
        <taxon>Azotobacter</taxon>
    </lineage>
</organism>
<gene>
    <name evidence="3" type="ORF">SAMN04244579_00647</name>
</gene>
<evidence type="ECO:0000313" key="3">
    <source>
        <dbReference type="EMBL" id="SEI46763.1"/>
    </source>
</evidence>
<name>A0A1H6QT79_9GAMM</name>
<dbReference type="PANTHER" id="PTHR37951">
    <property type="entry name" value="CYTOPLASMIC PROTEIN-RELATED"/>
    <property type="match status" value="1"/>
</dbReference>
<dbReference type="STRING" id="170623.SAMN04244579_00647"/>
<dbReference type="PANTHER" id="PTHR37951:SF1">
    <property type="entry name" value="TYPE VI SECRETION SYSTEM COMPONENT TSSA1"/>
    <property type="match status" value="1"/>
</dbReference>
<sequence length="339" mass="36231">MDLPHLLCAISEASPCGDDLEYDPQLLELQRAAEGQPERRMGDAVLAAEPPDWRKTREIAGALFARGKDLRIANYLVRSALALDGLPGLAEGLALVRELLGRYWDDLYPRLDHEDRDDPTLRLNTLAELAGEPLLRLLRDAPLLHSRAFGPLSLRAALQAAGLSPGSAEGLGREQLAGALQDSEPQRLARDRAALEEARASLAAIEAEVAGHLGAARSLDLGALARLLRQAGQLLAEPPPHGAGAAEDDDETGRPAAADAPSASERPGRGAVPIASRDDVLHSLDRILGYYRQHEPSSPVPVLLARARTLVNADFAEIVRNLIPDGLAQFEKLQGPGGD</sequence>
<evidence type="ECO:0000313" key="4">
    <source>
        <dbReference type="Proteomes" id="UP000199005"/>
    </source>
</evidence>
<dbReference type="InterPro" id="IPR010657">
    <property type="entry name" value="ImpA_N"/>
</dbReference>
<dbReference type="Pfam" id="PF06812">
    <property type="entry name" value="ImpA_N"/>
    <property type="match status" value="1"/>
</dbReference>
<proteinExistence type="predicted"/>
<evidence type="ECO:0000259" key="2">
    <source>
        <dbReference type="Pfam" id="PF06812"/>
    </source>
</evidence>
<dbReference type="AlphaFoldDB" id="A0A1H6QT79"/>
<protein>
    <submittedName>
        <fullName evidence="3">Type VI secretion system protein ImpA</fullName>
    </submittedName>
</protein>
<reference evidence="3 4" key="1">
    <citation type="submission" date="2016-10" db="EMBL/GenBank/DDBJ databases">
        <authorList>
            <person name="de Groot N.N."/>
        </authorList>
    </citation>
    <scope>NUCLEOTIDE SEQUENCE [LARGE SCALE GENOMIC DNA]</scope>
    <source>
        <strain evidence="3 4">DSM 1041</strain>
    </source>
</reference>
<feature type="region of interest" description="Disordered" evidence="1">
    <location>
        <begin position="235"/>
        <end position="273"/>
    </location>
</feature>
<dbReference type="EMBL" id="FNYO01000005">
    <property type="protein sequence ID" value="SEI46763.1"/>
    <property type="molecule type" value="Genomic_DNA"/>
</dbReference>
<dbReference type="Proteomes" id="UP000199005">
    <property type="component" value="Unassembled WGS sequence"/>
</dbReference>
<dbReference type="NCBIfam" id="TIGR03363">
    <property type="entry name" value="VI_chp_8"/>
    <property type="match status" value="1"/>
</dbReference>
<dbReference type="InterPro" id="IPR017740">
    <property type="entry name" value="TssA-like"/>
</dbReference>
<evidence type="ECO:0000256" key="1">
    <source>
        <dbReference type="SAM" id="MobiDB-lite"/>
    </source>
</evidence>